<evidence type="ECO:0000256" key="2">
    <source>
        <dbReference type="RuleBase" id="RU000363"/>
    </source>
</evidence>
<dbReference type="InterPro" id="IPR051019">
    <property type="entry name" value="VLCFA-Steroid_DH"/>
</dbReference>
<evidence type="ECO:0000256" key="1">
    <source>
        <dbReference type="ARBA" id="ARBA00023002"/>
    </source>
</evidence>
<evidence type="ECO:0008006" key="6">
    <source>
        <dbReference type="Google" id="ProtNLM"/>
    </source>
</evidence>
<dbReference type="PANTHER" id="PTHR43899">
    <property type="entry name" value="RH59310P"/>
    <property type="match status" value="1"/>
</dbReference>
<reference evidence="4 5" key="1">
    <citation type="submission" date="2024-02" db="EMBL/GenBank/DDBJ databases">
        <title>High-quality chromosome-scale genome assembly of Pensacola bahiagrass (Paspalum notatum Flugge var. saurae).</title>
        <authorList>
            <person name="Vega J.M."/>
            <person name="Podio M."/>
            <person name="Orjuela J."/>
            <person name="Siena L.A."/>
            <person name="Pessino S.C."/>
            <person name="Combes M.C."/>
            <person name="Mariac C."/>
            <person name="Albertini E."/>
            <person name="Pupilli F."/>
            <person name="Ortiz J.P.A."/>
            <person name="Leblanc O."/>
        </authorList>
    </citation>
    <scope>NUCLEOTIDE SEQUENCE [LARGE SCALE GENOMIC DNA]</scope>
    <source>
        <strain evidence="4">R1</strain>
        <tissue evidence="4">Leaf</tissue>
    </source>
</reference>
<keyword evidence="1" id="KW-0560">Oxidoreductase</keyword>
<dbReference type="InterPro" id="IPR036291">
    <property type="entry name" value="NAD(P)-bd_dom_sf"/>
</dbReference>
<proteinExistence type="inferred from homology"/>
<dbReference type="InterPro" id="IPR002347">
    <property type="entry name" value="SDR_fam"/>
</dbReference>
<organism evidence="4 5">
    <name type="scientific">Paspalum notatum var. saurae</name>
    <dbReference type="NCBI Taxonomy" id="547442"/>
    <lineage>
        <taxon>Eukaryota</taxon>
        <taxon>Viridiplantae</taxon>
        <taxon>Streptophyta</taxon>
        <taxon>Embryophyta</taxon>
        <taxon>Tracheophyta</taxon>
        <taxon>Spermatophyta</taxon>
        <taxon>Magnoliopsida</taxon>
        <taxon>Liliopsida</taxon>
        <taxon>Poales</taxon>
        <taxon>Poaceae</taxon>
        <taxon>PACMAD clade</taxon>
        <taxon>Panicoideae</taxon>
        <taxon>Andropogonodae</taxon>
        <taxon>Paspaleae</taxon>
        <taxon>Paspalinae</taxon>
        <taxon>Paspalum</taxon>
    </lineage>
</organism>
<dbReference type="PANTHER" id="PTHR43899:SF38">
    <property type="entry name" value="OS06G0300200 PROTEIN"/>
    <property type="match status" value="1"/>
</dbReference>
<feature type="transmembrane region" description="Helical" evidence="3">
    <location>
        <begin position="6"/>
        <end position="28"/>
    </location>
</feature>
<evidence type="ECO:0000313" key="5">
    <source>
        <dbReference type="Proteomes" id="UP001341281"/>
    </source>
</evidence>
<dbReference type="GO" id="GO:0045703">
    <property type="term" value="F:ketoreductase activity"/>
    <property type="evidence" value="ECO:0007669"/>
    <property type="project" value="TreeGrafter"/>
</dbReference>
<dbReference type="AlphaFoldDB" id="A0AAQ3U1W7"/>
<keyword evidence="3" id="KW-1133">Transmembrane helix</keyword>
<dbReference type="EMBL" id="CP144750">
    <property type="protein sequence ID" value="WVZ81440.1"/>
    <property type="molecule type" value="Genomic_DNA"/>
</dbReference>
<dbReference type="FunFam" id="3.40.50.720:FF:000438">
    <property type="entry name" value="Os06g0299100 protein"/>
    <property type="match status" value="1"/>
</dbReference>
<dbReference type="GO" id="GO:0005783">
    <property type="term" value="C:endoplasmic reticulum"/>
    <property type="evidence" value="ECO:0007669"/>
    <property type="project" value="TreeGrafter"/>
</dbReference>
<sequence>MADAVSLWLVVLGSIGALYGVANFFRVLRYLALCLRQPRDLRRRYGSWAVITSPTSGLGRSMAVELARAGLNLVLVGRDPAKLHDVSEKIARCHGVQTKAVVFDLSLVSTAEGDEAMRRLRDAVEGLDVGVLVNNAGVAKPGALYFHEAEVESLMRIVRVNLQVLTEVTASVLPGMVERGRGAVVNVGSGSAVALPSFPLYSVYAATKRYVAAFSKGLYVEYKNKGIDVQCQAPFFVETNMASSVVKSSFYPQFVVTPDACARAAVRWIGHGPLCMPNLAHQVQWWFAGFVPGVINDAYRLAKNPQHRDMLRPSPAWFFLSLVLVGGVYAAAFSFRLLAYLALCLRRPSDLRCGYGAWAVVTGPTSGIGRSVALELARRGINLVLLDLDAANLQETSDMIKSRHAVKTKAVVFDLSLVGTPQGDEAMRRLRAAIDGLDVGVLVNNAGVWSSMAYLHEVDVEA</sequence>
<accession>A0AAQ3U1W7</accession>
<dbReference type="SUPFAM" id="SSF51735">
    <property type="entry name" value="NAD(P)-binding Rossmann-fold domains"/>
    <property type="match status" value="2"/>
</dbReference>
<dbReference type="Proteomes" id="UP001341281">
    <property type="component" value="Chromosome 06"/>
</dbReference>
<dbReference type="PRINTS" id="PR00081">
    <property type="entry name" value="GDHRDH"/>
</dbReference>
<name>A0AAQ3U1W7_PASNO</name>
<comment type="similarity">
    <text evidence="2">Belongs to the short-chain dehydrogenases/reductases (SDR) family.</text>
</comment>
<keyword evidence="5" id="KW-1185">Reference proteome</keyword>
<dbReference type="CDD" id="cd05356">
    <property type="entry name" value="17beta-HSD1_like_SDR_c"/>
    <property type="match status" value="1"/>
</dbReference>
<evidence type="ECO:0000256" key="3">
    <source>
        <dbReference type="SAM" id="Phobius"/>
    </source>
</evidence>
<keyword evidence="3" id="KW-0472">Membrane</keyword>
<gene>
    <name evidence="4" type="ORF">U9M48_028815</name>
</gene>
<protein>
    <recommendedName>
        <fullName evidence="6">B-keto acyl reductase</fullName>
    </recommendedName>
</protein>
<evidence type="ECO:0000313" key="4">
    <source>
        <dbReference type="EMBL" id="WVZ81440.1"/>
    </source>
</evidence>
<keyword evidence="3" id="KW-0812">Transmembrane</keyword>
<dbReference type="Gene3D" id="3.40.50.720">
    <property type="entry name" value="NAD(P)-binding Rossmann-like Domain"/>
    <property type="match status" value="2"/>
</dbReference>
<feature type="transmembrane region" description="Helical" evidence="3">
    <location>
        <begin position="316"/>
        <end position="343"/>
    </location>
</feature>
<dbReference type="Pfam" id="PF00106">
    <property type="entry name" value="adh_short"/>
    <property type="match status" value="2"/>
</dbReference>
<dbReference type="PRINTS" id="PR00080">
    <property type="entry name" value="SDRFAMILY"/>
</dbReference>